<gene>
    <name evidence="1" type="ORF">ARV3_gp08</name>
</gene>
<dbReference type="EMBL" id="MN876842">
    <property type="protein sequence ID" value="QJF12321.1"/>
    <property type="molecule type" value="Genomic_DNA"/>
</dbReference>
<accession>A0A6M3VYI0</accession>
<proteinExistence type="predicted"/>
<evidence type="ECO:0000313" key="1">
    <source>
        <dbReference type="EMBL" id="QJF12321.1"/>
    </source>
</evidence>
<organism evidence="1 2">
    <name type="scientific">Acidianus rod-shaped virus 3</name>
    <dbReference type="NCBI Taxonomy" id="2730617"/>
    <lineage>
        <taxon>Viruses</taxon>
        <taxon>Adnaviria</taxon>
        <taxon>Zilligvirae</taxon>
        <taxon>Taleaviricota</taxon>
        <taxon>Tokiviricetes</taxon>
        <taxon>Ligamenvirales</taxon>
        <taxon>Rudiviridae</taxon>
        <taxon>Hoswirudivirus</taxon>
        <taxon>Hoswirudivirus acidiani</taxon>
        <taxon>Hoswirudivirus ARV3</taxon>
    </lineage>
</organism>
<name>A0A6M3VYI0_9VIRU</name>
<dbReference type="Proteomes" id="UP000502393">
    <property type="component" value="Segment"/>
</dbReference>
<evidence type="ECO:0000313" key="2">
    <source>
        <dbReference type="Proteomes" id="UP000502393"/>
    </source>
</evidence>
<protein>
    <submittedName>
        <fullName evidence="1">Putative transcriptional regulator</fullName>
    </submittedName>
</protein>
<keyword evidence="2" id="KW-1185">Reference proteome</keyword>
<sequence length="97" mass="11757">MEHMLKTISKPVSIRVSKTQYQFFLMRRQELKRKLLKKVMDMENIKIENKPDQDKEIYRDTISFRLPYQYYQKLAEIAEENQVKVSDIIRNILFGGE</sequence>
<reference evidence="1 2" key="1">
    <citation type="journal article" date="2020" name="ISME J.">
        <title>New virus isolates from Italian hydrothermal environments underscore the biogeographic pattern in archaeal virus communities.</title>
        <authorList>
            <person name="Baquero D.P."/>
            <person name="Contursi P."/>
            <person name="Piochi M."/>
            <person name="Bartolucci S."/>
            <person name="Liu Y."/>
            <person name="Cvirkaite-Krupovic V."/>
            <person name="Prangishvili D."/>
            <person name="Krupovic M."/>
        </authorList>
    </citation>
    <scope>NUCLEOTIDE SEQUENCE [LARGE SCALE GENOMIC DNA]</scope>
    <source>
        <strain evidence="1">9</strain>
    </source>
</reference>